<feature type="binding site" evidence="1">
    <location>
        <position position="4"/>
    </location>
    <ligand>
        <name>Zn(2+)</name>
        <dbReference type="ChEBI" id="CHEBI:29105"/>
    </ligand>
</feature>
<dbReference type="Pfam" id="PF03352">
    <property type="entry name" value="Adenine_glyco"/>
    <property type="match status" value="1"/>
</dbReference>
<feature type="binding site" evidence="1">
    <location>
        <position position="176"/>
    </location>
    <ligand>
        <name>Zn(2+)</name>
        <dbReference type="ChEBI" id="CHEBI:29105"/>
    </ligand>
</feature>
<dbReference type="RefSeq" id="WP_013740094.1">
    <property type="nucleotide sequence ID" value="NC_015436.1"/>
</dbReference>
<reference evidence="2 3" key="2">
    <citation type="journal article" date="2012" name="Stand. Genomic Sci.">
        <title>Complete genome sequence of the termite hindgut bacterium Spirochaeta coccoides type strain (SPN1(T)), reclassification in the genus Sphaerochaeta as Sphaerochaeta coccoides comb. nov. and emendations of the family Spirochaetaceae and the genus Sphaerochaeta.</title>
        <authorList>
            <person name="Abt B."/>
            <person name="Han C."/>
            <person name="Scheuner C."/>
            <person name="Lu M."/>
            <person name="Lapidus A."/>
            <person name="Nolan M."/>
            <person name="Lucas S."/>
            <person name="Hammon N."/>
            <person name="Deshpande S."/>
            <person name="Cheng J.F."/>
            <person name="Tapia R."/>
            <person name="Goodwin L.A."/>
            <person name="Pitluck S."/>
            <person name="Liolios K."/>
            <person name="Pagani I."/>
            <person name="Ivanova N."/>
            <person name="Mavromatis K."/>
            <person name="Mikhailova N."/>
            <person name="Huntemann M."/>
            <person name="Pati A."/>
            <person name="Chen A."/>
            <person name="Palaniappan K."/>
            <person name="Land M."/>
            <person name="Hauser L."/>
            <person name="Brambilla E.M."/>
            <person name="Rohde M."/>
            <person name="Spring S."/>
            <person name="Gronow S."/>
            <person name="Goker M."/>
            <person name="Woyke T."/>
            <person name="Bristow J."/>
            <person name="Eisen J.A."/>
            <person name="Markowitz V."/>
            <person name="Hugenholtz P."/>
            <person name="Kyrpides N.C."/>
            <person name="Klenk H.P."/>
            <person name="Detter J.C."/>
        </authorList>
    </citation>
    <scope>NUCLEOTIDE SEQUENCE [LARGE SCALE GENOMIC DNA]</scope>
    <source>
        <strain evidence="3">ATCC BAA-1237 / DSM 17374 / SPN1</strain>
    </source>
</reference>
<sequence length="190" mass="22317">MKRCSWTGDDSLLVEYHDKEWGIPLYDDYKQFEYLSMEVMQCGLSWLTVLRKRAVLRSAFDEFDASKVALYDEMQVERIMKLEGMIHSPRKIRAIINNAKAFLKIQEVFGSFSSYLWQFTDNKTVEYPGHADGSVCITRNDLSDKVSRDLKERKFSYLGSITVYSHLQAAGVINDHRNYCFRYRHVEQNL</sequence>
<name>F4GIT2_PARC1</name>
<dbReference type="HOGENOM" id="CLU_083758_1_0_12"/>
<evidence type="ECO:0000313" key="2">
    <source>
        <dbReference type="EMBL" id="AEC02700.1"/>
    </source>
</evidence>
<feature type="binding site" evidence="1">
    <location>
        <position position="17"/>
    </location>
    <ligand>
        <name>Zn(2+)</name>
        <dbReference type="ChEBI" id="CHEBI:29105"/>
    </ligand>
</feature>
<dbReference type="GO" id="GO:0046872">
    <property type="term" value="F:metal ion binding"/>
    <property type="evidence" value="ECO:0007669"/>
    <property type="project" value="UniProtKB-KW"/>
</dbReference>
<dbReference type="OrthoDB" id="9807664at2"/>
<feature type="binding site" evidence="1">
    <location>
        <position position="180"/>
    </location>
    <ligand>
        <name>Zn(2+)</name>
        <dbReference type="ChEBI" id="CHEBI:29105"/>
    </ligand>
</feature>
<accession>F4GIT2</accession>
<evidence type="ECO:0000313" key="3">
    <source>
        <dbReference type="Proteomes" id="UP000007939"/>
    </source>
</evidence>
<protein>
    <submittedName>
        <fullName evidence="2">DNA-3-methyladenine glycosylase I</fullName>
        <ecNumber evidence="2">3.2.2.20</ecNumber>
    </submittedName>
</protein>
<keyword evidence="2" id="KW-0326">Glycosidase</keyword>
<reference evidence="3" key="1">
    <citation type="submission" date="2011-04" db="EMBL/GenBank/DDBJ databases">
        <title>The complete genome of Spirochaeta coccoides DSM 17374.</title>
        <authorList>
            <person name="Lucas S."/>
            <person name="Copeland A."/>
            <person name="Lapidus A."/>
            <person name="Bruce D."/>
            <person name="Goodwin L."/>
            <person name="Pitluck S."/>
            <person name="Peters L."/>
            <person name="Kyrpides N."/>
            <person name="Mavromatis K."/>
            <person name="Pagani I."/>
            <person name="Ivanova N."/>
            <person name="Ovchinnikova G."/>
            <person name="Lu M."/>
            <person name="Detter J.C."/>
            <person name="Tapia R."/>
            <person name="Han C."/>
            <person name="Land M."/>
            <person name="Hauser L."/>
            <person name="Markowitz V."/>
            <person name="Cheng J.-F."/>
            <person name="Hugenholtz P."/>
            <person name="Woyke T."/>
            <person name="Wu D."/>
            <person name="Spring S."/>
            <person name="Schroeder M."/>
            <person name="Brambilla E."/>
            <person name="Klenk H.-P."/>
            <person name="Eisen J.A."/>
        </authorList>
    </citation>
    <scope>NUCLEOTIDE SEQUENCE [LARGE SCALE GENOMIC DNA]</scope>
    <source>
        <strain evidence="3">ATCC BAA-1237 / DSM 17374 / SPN1</strain>
    </source>
</reference>
<dbReference type="InterPro" id="IPR005019">
    <property type="entry name" value="Adenine_glyco"/>
</dbReference>
<dbReference type="GO" id="GO:0008725">
    <property type="term" value="F:DNA-3-methyladenine glycosylase activity"/>
    <property type="evidence" value="ECO:0007669"/>
    <property type="project" value="UniProtKB-EC"/>
</dbReference>
<proteinExistence type="predicted"/>
<keyword evidence="2" id="KW-0378">Hydrolase</keyword>
<dbReference type="KEGG" id="scc:Spico_1497"/>
<keyword evidence="3" id="KW-1185">Reference proteome</keyword>
<dbReference type="InterPro" id="IPR011257">
    <property type="entry name" value="DNA_glycosylase"/>
</dbReference>
<dbReference type="eggNOG" id="COG2818">
    <property type="taxonomic scope" value="Bacteria"/>
</dbReference>
<evidence type="ECO:0000256" key="1">
    <source>
        <dbReference type="PIRSR" id="PIRSR605019-1"/>
    </source>
</evidence>
<keyword evidence="1" id="KW-0862">Zinc</keyword>
<dbReference type="PANTHER" id="PTHR30037">
    <property type="entry name" value="DNA-3-METHYLADENINE GLYCOSYLASE 1"/>
    <property type="match status" value="1"/>
</dbReference>
<dbReference type="GO" id="GO:0006284">
    <property type="term" value="P:base-excision repair"/>
    <property type="evidence" value="ECO:0007669"/>
    <property type="project" value="InterPro"/>
</dbReference>
<dbReference type="PANTHER" id="PTHR30037:SF4">
    <property type="entry name" value="DNA-3-METHYLADENINE GLYCOSYLASE I"/>
    <property type="match status" value="1"/>
</dbReference>
<dbReference type="AlphaFoldDB" id="F4GIT2"/>
<dbReference type="EC" id="3.2.2.20" evidence="2"/>
<dbReference type="STRING" id="760011.Spico_1497"/>
<dbReference type="InterPro" id="IPR052891">
    <property type="entry name" value="DNA-3mA_glycosylase"/>
</dbReference>
<dbReference type="SUPFAM" id="SSF48150">
    <property type="entry name" value="DNA-glycosylase"/>
    <property type="match status" value="1"/>
</dbReference>
<dbReference type="Gene3D" id="1.10.340.30">
    <property type="entry name" value="Hypothetical protein, domain 2"/>
    <property type="match status" value="1"/>
</dbReference>
<gene>
    <name evidence="2" type="ordered locus">Spico_1497</name>
</gene>
<keyword evidence="1" id="KW-0479">Metal-binding</keyword>
<dbReference type="EMBL" id="CP002659">
    <property type="protein sequence ID" value="AEC02700.1"/>
    <property type="molecule type" value="Genomic_DNA"/>
</dbReference>
<dbReference type="Proteomes" id="UP000007939">
    <property type="component" value="Chromosome"/>
</dbReference>
<organism evidence="2 3">
    <name type="scientific">Parasphaerochaeta coccoides (strain ATCC BAA-1237 / DSM 17374 / SPN1)</name>
    <name type="common">Sphaerochaeta coccoides</name>
    <dbReference type="NCBI Taxonomy" id="760011"/>
    <lineage>
        <taxon>Bacteria</taxon>
        <taxon>Pseudomonadati</taxon>
        <taxon>Spirochaetota</taxon>
        <taxon>Spirochaetia</taxon>
        <taxon>Spirochaetales</taxon>
        <taxon>Sphaerochaetaceae</taxon>
        <taxon>Parasphaerochaeta</taxon>
    </lineage>
</organism>